<keyword evidence="5" id="KW-0460">Magnesium</keyword>
<accession>A0ABT9RK67</accession>
<organism evidence="11 12">
    <name type="scientific">Streptosporangium brasiliense</name>
    <dbReference type="NCBI Taxonomy" id="47480"/>
    <lineage>
        <taxon>Bacteria</taxon>
        <taxon>Bacillati</taxon>
        <taxon>Actinomycetota</taxon>
        <taxon>Actinomycetes</taxon>
        <taxon>Streptosporangiales</taxon>
        <taxon>Streptosporangiaceae</taxon>
        <taxon>Streptosporangium</taxon>
    </lineage>
</organism>
<comment type="similarity">
    <text evidence="2">Belongs to the HAD-like hydrolase superfamily. CbbY/CbbZ/Gph/YieH family.</text>
</comment>
<dbReference type="Gene3D" id="1.10.150.240">
    <property type="entry name" value="Putative phosphatase, domain 2"/>
    <property type="match status" value="1"/>
</dbReference>
<evidence type="ECO:0000313" key="12">
    <source>
        <dbReference type="Proteomes" id="UP001230426"/>
    </source>
</evidence>
<dbReference type="EMBL" id="JAUSRB010000002">
    <property type="protein sequence ID" value="MDP9869694.1"/>
    <property type="molecule type" value="Genomic_DNA"/>
</dbReference>
<reference evidence="11 12" key="1">
    <citation type="submission" date="2023-07" db="EMBL/GenBank/DDBJ databases">
        <title>Sequencing the genomes of 1000 actinobacteria strains.</title>
        <authorList>
            <person name="Klenk H.-P."/>
        </authorList>
    </citation>
    <scope>NUCLEOTIDE SEQUENCE [LARGE SCALE GENOMIC DNA]</scope>
    <source>
        <strain evidence="11 12">DSM 44109</strain>
    </source>
</reference>
<dbReference type="NCBIfam" id="TIGR01509">
    <property type="entry name" value="HAD-SF-IA-v3"/>
    <property type="match status" value="1"/>
</dbReference>
<dbReference type="InterPro" id="IPR006439">
    <property type="entry name" value="HAD-SF_hydro_IA"/>
</dbReference>
<comment type="caution">
    <text evidence="11">The sequence shown here is derived from an EMBL/GenBank/DDBJ whole genome shotgun (WGS) entry which is preliminary data.</text>
</comment>
<keyword evidence="7" id="KW-0119">Carbohydrate metabolism</keyword>
<evidence type="ECO:0000256" key="10">
    <source>
        <dbReference type="ARBA" id="ARBA00044991"/>
    </source>
</evidence>
<dbReference type="InterPro" id="IPR010976">
    <property type="entry name" value="B-phosphoglucomutase_hydrolase"/>
</dbReference>
<evidence type="ECO:0000256" key="8">
    <source>
        <dbReference type="ARBA" id="ARBA00044926"/>
    </source>
</evidence>
<dbReference type="InterPro" id="IPR023198">
    <property type="entry name" value="PGP-like_dom2"/>
</dbReference>
<protein>
    <recommendedName>
        <fullName evidence="10">Beta-phosphoglucomutase</fullName>
        <ecNumber evidence="9">5.4.2.6</ecNumber>
    </recommendedName>
</protein>
<evidence type="ECO:0000256" key="5">
    <source>
        <dbReference type="ARBA" id="ARBA00022842"/>
    </source>
</evidence>
<sequence length="252" mass="26775">MAPSVVVDLERTAAMIFDTDGVITDTAMVHAAAWKRVFDAFLRERAERSGEWLRPFDTGEDYLRHVDGKSRTDGVRDFLGSRGIVPDPGTVADLAARKDASFLSEIHEHGVAPFPATAELARELRRRGVRTAAVSASRNCAEVLRAAGVTDLFDIRVDGVDAARLGLAGKPDPALFLRAARRLAVKPGEAAVVEDSLAGVQAARAGGFGVVIGVARRGNGESLQAAGADLVVADLAQLQLHGRRCEPLAPHL</sequence>
<dbReference type="PANTHER" id="PTHR46193">
    <property type="entry name" value="6-PHOSPHOGLUCONATE PHOSPHATASE"/>
    <property type="match status" value="1"/>
</dbReference>
<comment type="catalytic activity">
    <reaction evidence="8">
        <text>beta-D-glucose 1-phosphate = beta-D-glucose 6-phosphate</text>
        <dbReference type="Rhea" id="RHEA:20113"/>
        <dbReference type="ChEBI" id="CHEBI:57684"/>
        <dbReference type="ChEBI" id="CHEBI:58247"/>
        <dbReference type="EC" id="5.4.2.6"/>
    </reaction>
</comment>
<evidence type="ECO:0000256" key="9">
    <source>
        <dbReference type="ARBA" id="ARBA00044968"/>
    </source>
</evidence>
<keyword evidence="12" id="KW-1185">Reference proteome</keyword>
<dbReference type="InterPro" id="IPR023214">
    <property type="entry name" value="HAD_sf"/>
</dbReference>
<proteinExistence type="inferred from homology"/>
<dbReference type="Pfam" id="PF00702">
    <property type="entry name" value="Hydrolase"/>
    <property type="match status" value="1"/>
</dbReference>
<dbReference type="Proteomes" id="UP001230426">
    <property type="component" value="Unassembled WGS sequence"/>
</dbReference>
<keyword evidence="4" id="KW-0479">Metal-binding</keyword>
<keyword evidence="6" id="KW-0413">Isomerase</keyword>
<dbReference type="InterPro" id="IPR051600">
    <property type="entry name" value="Beta-PGM-like"/>
</dbReference>
<dbReference type="EC" id="5.4.2.6" evidence="9"/>
<dbReference type="PANTHER" id="PTHR46193:SF18">
    <property type="entry name" value="HEXITOL PHOSPHATASE B"/>
    <property type="match status" value="1"/>
</dbReference>
<evidence type="ECO:0000256" key="7">
    <source>
        <dbReference type="ARBA" id="ARBA00023277"/>
    </source>
</evidence>
<dbReference type="RefSeq" id="WP_306873911.1">
    <property type="nucleotide sequence ID" value="NZ_JAUSRB010000002.1"/>
</dbReference>
<keyword evidence="11" id="KW-0378">Hydrolase</keyword>
<dbReference type="SUPFAM" id="SSF56784">
    <property type="entry name" value="HAD-like"/>
    <property type="match status" value="1"/>
</dbReference>
<evidence type="ECO:0000256" key="1">
    <source>
        <dbReference type="ARBA" id="ARBA00001946"/>
    </source>
</evidence>
<dbReference type="Gene3D" id="3.40.50.1000">
    <property type="entry name" value="HAD superfamily/HAD-like"/>
    <property type="match status" value="1"/>
</dbReference>
<evidence type="ECO:0000313" key="11">
    <source>
        <dbReference type="EMBL" id="MDP9869694.1"/>
    </source>
</evidence>
<dbReference type="SFLD" id="SFLDS00003">
    <property type="entry name" value="Haloacid_Dehalogenase"/>
    <property type="match status" value="1"/>
</dbReference>
<dbReference type="GO" id="GO:0016787">
    <property type="term" value="F:hydrolase activity"/>
    <property type="evidence" value="ECO:0007669"/>
    <property type="project" value="UniProtKB-KW"/>
</dbReference>
<comment type="cofactor">
    <cofactor evidence="1">
        <name>Mg(2+)</name>
        <dbReference type="ChEBI" id="CHEBI:18420"/>
    </cofactor>
</comment>
<gene>
    <name evidence="11" type="ORF">J2S55_008960</name>
</gene>
<evidence type="ECO:0000256" key="4">
    <source>
        <dbReference type="ARBA" id="ARBA00022723"/>
    </source>
</evidence>
<dbReference type="SFLD" id="SFLDG01129">
    <property type="entry name" value="C1.5:_HAD__Beta-PGM__Phosphata"/>
    <property type="match status" value="1"/>
</dbReference>
<dbReference type="NCBIfam" id="TIGR02009">
    <property type="entry name" value="PGMB-YQAB-SF"/>
    <property type="match status" value="1"/>
</dbReference>
<keyword evidence="3" id="KW-0597">Phosphoprotein</keyword>
<name>A0ABT9RK67_9ACTN</name>
<evidence type="ECO:0000256" key="6">
    <source>
        <dbReference type="ARBA" id="ARBA00023235"/>
    </source>
</evidence>
<evidence type="ECO:0000256" key="2">
    <source>
        <dbReference type="ARBA" id="ARBA00006171"/>
    </source>
</evidence>
<evidence type="ECO:0000256" key="3">
    <source>
        <dbReference type="ARBA" id="ARBA00022553"/>
    </source>
</evidence>
<dbReference type="InterPro" id="IPR036412">
    <property type="entry name" value="HAD-like_sf"/>
</dbReference>